<gene>
    <name evidence="4" type="ORF">OWR29_03150</name>
</gene>
<feature type="compositionally biased region" description="Low complexity" evidence="1">
    <location>
        <begin position="31"/>
        <end position="48"/>
    </location>
</feature>
<keyword evidence="5" id="KW-1185">Reference proteome</keyword>
<feature type="signal peptide" evidence="2">
    <location>
        <begin position="1"/>
        <end position="19"/>
    </location>
</feature>
<evidence type="ECO:0000256" key="1">
    <source>
        <dbReference type="SAM" id="MobiDB-lite"/>
    </source>
</evidence>
<keyword evidence="4" id="KW-0378">Hydrolase</keyword>
<keyword evidence="2" id="KW-0732">Signal</keyword>
<comment type="caution">
    <text evidence="4">The sequence shown here is derived from an EMBL/GenBank/DDBJ whole genome shotgun (WGS) entry which is preliminary data.</text>
</comment>
<dbReference type="PANTHER" id="PTHR43283">
    <property type="entry name" value="BETA-LACTAMASE-RELATED"/>
    <property type="match status" value="1"/>
</dbReference>
<dbReference type="Gene3D" id="3.40.710.10">
    <property type="entry name" value="DD-peptidase/beta-lactamase superfamily"/>
    <property type="match status" value="1"/>
</dbReference>
<dbReference type="InterPro" id="IPR001466">
    <property type="entry name" value="Beta-lactam-related"/>
</dbReference>
<evidence type="ECO:0000313" key="5">
    <source>
        <dbReference type="Proteomes" id="UP001151002"/>
    </source>
</evidence>
<name>A0ABT4ARV2_9ACTN</name>
<dbReference type="Proteomes" id="UP001151002">
    <property type="component" value="Unassembled WGS sequence"/>
</dbReference>
<dbReference type="InterPro" id="IPR050789">
    <property type="entry name" value="Diverse_Enzym_Activities"/>
</dbReference>
<proteinExistence type="predicted"/>
<organism evidence="4 5">
    <name type="scientific">Paractinoplanes pyxinae</name>
    <dbReference type="NCBI Taxonomy" id="2997416"/>
    <lineage>
        <taxon>Bacteria</taxon>
        <taxon>Bacillati</taxon>
        <taxon>Actinomycetota</taxon>
        <taxon>Actinomycetes</taxon>
        <taxon>Micromonosporales</taxon>
        <taxon>Micromonosporaceae</taxon>
        <taxon>Paractinoplanes</taxon>
    </lineage>
</organism>
<evidence type="ECO:0000256" key="2">
    <source>
        <dbReference type="SAM" id="SignalP"/>
    </source>
</evidence>
<dbReference type="Pfam" id="PF00144">
    <property type="entry name" value="Beta-lactamase"/>
    <property type="match status" value="1"/>
</dbReference>
<sequence length="374" mass="39629">MRVRGLVAAALICALTACSDSPPAPDPTAPTAPRAAWPTTGWPTAAPRTQGVDPAALARFDQQVGDVFTEVRSVLVVRHGYVVHERYWHGLTAASGHDVRSVTKSFVATLVGIALGEGKIKSLDQTVGELLAAPRSALAGVTVRHLLTMTAGLAGDPAGEDDLWASPDWVRQILGRRLIAEPGVRFQYSSASSHLLAAIVARATGRTVLDYAREKLFTPLGIDTTTMYEPRMGGAFDPDVDPAYTKASVAWPVDPQGIHCGGGFLRLPTRELAKLGYLYLNGGRWEGRQVVPAAFVDAATRPTGLPPDVLTGYGLHWWIDDDGAGQRSFTAVGYGGQYIAVVPERDLVVVVTNNPEGPPDPGSLLSGTILPGVT</sequence>
<dbReference type="InterPro" id="IPR012338">
    <property type="entry name" value="Beta-lactam/transpept-like"/>
</dbReference>
<feature type="region of interest" description="Disordered" evidence="1">
    <location>
        <begin position="22"/>
        <end position="48"/>
    </location>
</feature>
<dbReference type="RefSeq" id="WP_267561177.1">
    <property type="nucleotide sequence ID" value="NZ_JAPNTZ010000001.1"/>
</dbReference>
<dbReference type="SUPFAM" id="SSF56601">
    <property type="entry name" value="beta-lactamase/transpeptidase-like"/>
    <property type="match status" value="1"/>
</dbReference>
<protein>
    <submittedName>
        <fullName evidence="4">Serine hydrolase</fullName>
    </submittedName>
</protein>
<dbReference type="PROSITE" id="PS51257">
    <property type="entry name" value="PROKAR_LIPOPROTEIN"/>
    <property type="match status" value="1"/>
</dbReference>
<reference evidence="4" key="1">
    <citation type="submission" date="2022-11" db="EMBL/GenBank/DDBJ databases">
        <authorList>
            <person name="Somphong A."/>
            <person name="Phongsopitanun W."/>
        </authorList>
    </citation>
    <scope>NUCLEOTIDE SEQUENCE</scope>
    <source>
        <strain evidence="4">Pm04-4</strain>
    </source>
</reference>
<evidence type="ECO:0000313" key="4">
    <source>
        <dbReference type="EMBL" id="MCY1136979.1"/>
    </source>
</evidence>
<dbReference type="PANTHER" id="PTHR43283:SF7">
    <property type="entry name" value="BETA-LACTAMASE-RELATED DOMAIN-CONTAINING PROTEIN"/>
    <property type="match status" value="1"/>
</dbReference>
<accession>A0ABT4ARV2</accession>
<dbReference type="GO" id="GO:0016787">
    <property type="term" value="F:hydrolase activity"/>
    <property type="evidence" value="ECO:0007669"/>
    <property type="project" value="UniProtKB-KW"/>
</dbReference>
<feature type="chain" id="PRO_5046703990" evidence="2">
    <location>
        <begin position="20"/>
        <end position="374"/>
    </location>
</feature>
<evidence type="ECO:0000259" key="3">
    <source>
        <dbReference type="Pfam" id="PF00144"/>
    </source>
</evidence>
<dbReference type="EMBL" id="JAPNTZ010000001">
    <property type="protein sequence ID" value="MCY1136979.1"/>
    <property type="molecule type" value="Genomic_DNA"/>
</dbReference>
<feature type="region of interest" description="Disordered" evidence="1">
    <location>
        <begin position="354"/>
        <end position="374"/>
    </location>
</feature>
<feature type="domain" description="Beta-lactamase-related" evidence="3">
    <location>
        <begin position="73"/>
        <end position="359"/>
    </location>
</feature>